<keyword evidence="3" id="KW-1185">Reference proteome</keyword>
<protein>
    <submittedName>
        <fullName evidence="2">Uncharacterized protein</fullName>
    </submittedName>
</protein>
<gene>
    <name evidence="2" type="ORF">LIER_39646</name>
</gene>
<comment type="caution">
    <text evidence="2">The sequence shown here is derived from an EMBL/GenBank/DDBJ whole genome shotgun (WGS) entry which is preliminary data.</text>
</comment>
<feature type="region of interest" description="Disordered" evidence="1">
    <location>
        <begin position="1"/>
        <end position="77"/>
    </location>
</feature>
<dbReference type="Proteomes" id="UP001454036">
    <property type="component" value="Unassembled WGS sequence"/>
</dbReference>
<sequence>MLAASERTRGGWGADGAVGVGDGGDGADGAGGVGAMRVGSGQSGRGWEGSWFDVRCHGGGDGEGNDEWDHQGRCKNGRGVKRGILVDEKDSRERHKGSNMVEV</sequence>
<dbReference type="AlphaFoldDB" id="A0AAV3QL30"/>
<evidence type="ECO:0000313" key="3">
    <source>
        <dbReference type="Proteomes" id="UP001454036"/>
    </source>
</evidence>
<dbReference type="EMBL" id="BAABME010021586">
    <property type="protein sequence ID" value="GAA0163701.1"/>
    <property type="molecule type" value="Genomic_DNA"/>
</dbReference>
<name>A0AAV3QL30_LITER</name>
<reference evidence="2 3" key="1">
    <citation type="submission" date="2024-01" db="EMBL/GenBank/DDBJ databases">
        <title>The complete chloroplast genome sequence of Lithospermum erythrorhizon: insights into the phylogenetic relationship among Boraginaceae species and the maternal lineages of purple gromwells.</title>
        <authorList>
            <person name="Okada T."/>
            <person name="Watanabe K."/>
        </authorList>
    </citation>
    <scope>NUCLEOTIDE SEQUENCE [LARGE SCALE GENOMIC DNA]</scope>
</reference>
<organism evidence="2 3">
    <name type="scientific">Lithospermum erythrorhizon</name>
    <name type="common">Purple gromwell</name>
    <name type="synonym">Lithospermum officinale var. erythrorhizon</name>
    <dbReference type="NCBI Taxonomy" id="34254"/>
    <lineage>
        <taxon>Eukaryota</taxon>
        <taxon>Viridiplantae</taxon>
        <taxon>Streptophyta</taxon>
        <taxon>Embryophyta</taxon>
        <taxon>Tracheophyta</taxon>
        <taxon>Spermatophyta</taxon>
        <taxon>Magnoliopsida</taxon>
        <taxon>eudicotyledons</taxon>
        <taxon>Gunneridae</taxon>
        <taxon>Pentapetalae</taxon>
        <taxon>asterids</taxon>
        <taxon>lamiids</taxon>
        <taxon>Boraginales</taxon>
        <taxon>Boraginaceae</taxon>
        <taxon>Boraginoideae</taxon>
        <taxon>Lithospermeae</taxon>
        <taxon>Lithospermum</taxon>
    </lineage>
</organism>
<evidence type="ECO:0000313" key="2">
    <source>
        <dbReference type="EMBL" id="GAA0163701.1"/>
    </source>
</evidence>
<proteinExistence type="predicted"/>
<accession>A0AAV3QL30</accession>
<feature type="compositionally biased region" description="Gly residues" evidence="1">
    <location>
        <begin position="10"/>
        <end position="34"/>
    </location>
</feature>
<evidence type="ECO:0000256" key="1">
    <source>
        <dbReference type="SAM" id="MobiDB-lite"/>
    </source>
</evidence>